<dbReference type="InterPro" id="IPR010982">
    <property type="entry name" value="Lambda_DNA-bd_dom_sf"/>
</dbReference>
<sequence>MSQTRIVELRTQRGWTQQRLAEASGVTIRTLQRLEAGNDVSLDTLSRLGQALGVPVRDLFVHAPETDFGRTASAVSRDEVRRFSTAARGAWRSIARGVALFVVSPIPVVLLIAGADEGVIPASAEVAIAAGLGLLLLVTAVGALQLLQASTALAPFRFVRQKQVPAGGDAAGWAERIARTQREHRAVTVRFAVGLWISSPLPLIIVALSDPSTFPGIWTAAATTFLLVIIACGVFAVLRTAWPSYVAGKLTTGVEGDTVR</sequence>
<keyword evidence="1" id="KW-0812">Transmembrane</keyword>
<gene>
    <name evidence="3" type="ORF">QUG93_14770</name>
</gene>
<organism evidence="3 4">
    <name type="scientific">Curtobacterium caseinilyticum</name>
    <dbReference type="NCBI Taxonomy" id="3055137"/>
    <lineage>
        <taxon>Bacteria</taxon>
        <taxon>Bacillati</taxon>
        <taxon>Actinomycetota</taxon>
        <taxon>Actinomycetes</taxon>
        <taxon>Micrococcales</taxon>
        <taxon>Microbacteriaceae</taxon>
        <taxon>Curtobacterium</taxon>
    </lineage>
</organism>
<feature type="transmembrane region" description="Helical" evidence="1">
    <location>
        <begin position="126"/>
        <end position="147"/>
    </location>
</feature>
<keyword evidence="1" id="KW-0472">Membrane</keyword>
<reference evidence="3 4" key="1">
    <citation type="submission" date="2023-06" db="EMBL/GenBank/DDBJ databases">
        <authorList>
            <person name="Feng G."/>
            <person name="Li J."/>
            <person name="Zhu H."/>
        </authorList>
    </citation>
    <scope>NUCLEOTIDE SEQUENCE [LARGE SCALE GENOMIC DNA]</scope>
    <source>
        <strain evidence="3 4">RHCKG28</strain>
    </source>
</reference>
<dbReference type="InterPro" id="IPR001387">
    <property type="entry name" value="Cro/C1-type_HTH"/>
</dbReference>
<feature type="domain" description="HTH cro/C1-type" evidence="2">
    <location>
        <begin position="6"/>
        <end position="59"/>
    </location>
</feature>
<proteinExistence type="predicted"/>
<feature type="transmembrane region" description="Helical" evidence="1">
    <location>
        <begin position="187"/>
        <end position="209"/>
    </location>
</feature>
<evidence type="ECO:0000313" key="4">
    <source>
        <dbReference type="Proteomes" id="UP001236404"/>
    </source>
</evidence>
<evidence type="ECO:0000259" key="2">
    <source>
        <dbReference type="PROSITE" id="PS50943"/>
    </source>
</evidence>
<dbReference type="RefSeq" id="WP_289475135.1">
    <property type="nucleotide sequence ID" value="NZ_JAUCMN010000012.1"/>
</dbReference>
<feature type="transmembrane region" description="Helical" evidence="1">
    <location>
        <begin position="215"/>
        <end position="238"/>
    </location>
</feature>
<dbReference type="Proteomes" id="UP001236404">
    <property type="component" value="Unassembled WGS sequence"/>
</dbReference>
<name>A0ABT7TUD6_9MICO</name>
<dbReference type="SMART" id="SM00530">
    <property type="entry name" value="HTH_XRE"/>
    <property type="match status" value="1"/>
</dbReference>
<dbReference type="SUPFAM" id="SSF47413">
    <property type="entry name" value="lambda repressor-like DNA-binding domains"/>
    <property type="match status" value="1"/>
</dbReference>
<dbReference type="EMBL" id="JAUCMN010000012">
    <property type="protein sequence ID" value="MDM7892954.1"/>
    <property type="molecule type" value="Genomic_DNA"/>
</dbReference>
<comment type="caution">
    <text evidence="3">The sequence shown here is derived from an EMBL/GenBank/DDBJ whole genome shotgun (WGS) entry which is preliminary data.</text>
</comment>
<evidence type="ECO:0000256" key="1">
    <source>
        <dbReference type="SAM" id="Phobius"/>
    </source>
</evidence>
<accession>A0ABT7TUD6</accession>
<feature type="transmembrane region" description="Helical" evidence="1">
    <location>
        <begin position="94"/>
        <end position="114"/>
    </location>
</feature>
<dbReference type="CDD" id="cd00093">
    <property type="entry name" value="HTH_XRE"/>
    <property type="match status" value="1"/>
</dbReference>
<protein>
    <submittedName>
        <fullName evidence="3">Helix-turn-helix transcriptional regulator</fullName>
    </submittedName>
</protein>
<evidence type="ECO:0000313" key="3">
    <source>
        <dbReference type="EMBL" id="MDM7892954.1"/>
    </source>
</evidence>
<dbReference type="PROSITE" id="PS50943">
    <property type="entry name" value="HTH_CROC1"/>
    <property type="match status" value="1"/>
</dbReference>
<keyword evidence="4" id="KW-1185">Reference proteome</keyword>
<keyword evidence="1" id="KW-1133">Transmembrane helix</keyword>
<dbReference type="Gene3D" id="1.10.260.40">
    <property type="entry name" value="lambda repressor-like DNA-binding domains"/>
    <property type="match status" value="1"/>
</dbReference>
<dbReference type="Pfam" id="PF01381">
    <property type="entry name" value="HTH_3"/>
    <property type="match status" value="1"/>
</dbReference>